<dbReference type="InterPro" id="IPR043742">
    <property type="entry name" value="DUF5687"/>
</dbReference>
<keyword evidence="1" id="KW-0472">Membrane</keyword>
<feature type="transmembrane region" description="Helical" evidence="1">
    <location>
        <begin position="424"/>
        <end position="443"/>
    </location>
</feature>
<name>A0A3D5J1C7_9FLAO</name>
<evidence type="ECO:0000256" key="1">
    <source>
        <dbReference type="SAM" id="Phobius"/>
    </source>
</evidence>
<feature type="transmembrane region" description="Helical" evidence="1">
    <location>
        <begin position="281"/>
        <end position="302"/>
    </location>
</feature>
<dbReference type="Proteomes" id="UP000264330">
    <property type="component" value="Unassembled WGS sequence"/>
</dbReference>
<keyword evidence="1" id="KW-0812">Transmembrane</keyword>
<organism evidence="2 3">
    <name type="scientific">Zunongwangia profunda</name>
    <dbReference type="NCBI Taxonomy" id="398743"/>
    <lineage>
        <taxon>Bacteria</taxon>
        <taxon>Pseudomonadati</taxon>
        <taxon>Bacteroidota</taxon>
        <taxon>Flavobacteriia</taxon>
        <taxon>Flavobacteriales</taxon>
        <taxon>Flavobacteriaceae</taxon>
        <taxon>Zunongwangia</taxon>
    </lineage>
</organism>
<keyword evidence="1" id="KW-1133">Transmembrane helix</keyword>
<dbReference type="Pfam" id="PF18940">
    <property type="entry name" value="DUF5687"/>
    <property type="match status" value="1"/>
</dbReference>
<protein>
    <submittedName>
        <fullName evidence="2">Uncharacterized protein</fullName>
    </submittedName>
</protein>
<feature type="transmembrane region" description="Helical" evidence="1">
    <location>
        <begin position="108"/>
        <end position="133"/>
    </location>
</feature>
<gene>
    <name evidence="2" type="ORF">DGQ38_10515</name>
</gene>
<evidence type="ECO:0000313" key="3">
    <source>
        <dbReference type="Proteomes" id="UP000264330"/>
    </source>
</evidence>
<feature type="transmembrane region" description="Helical" evidence="1">
    <location>
        <begin position="349"/>
        <end position="372"/>
    </location>
</feature>
<evidence type="ECO:0000313" key="2">
    <source>
        <dbReference type="EMBL" id="HCV81468.1"/>
    </source>
</evidence>
<dbReference type="RefSeq" id="WP_041578429.1">
    <property type="nucleotide sequence ID" value="NZ_CAJXAW010000003.1"/>
</dbReference>
<feature type="transmembrane region" description="Helical" evidence="1">
    <location>
        <begin position="210"/>
        <end position="227"/>
    </location>
</feature>
<proteinExistence type="predicted"/>
<feature type="transmembrane region" description="Helical" evidence="1">
    <location>
        <begin position="378"/>
        <end position="403"/>
    </location>
</feature>
<sequence>MVGKLLSLEWKSFTRSASFGKSLGLKIFMIFIAVYFAVMFLFMGIGLYPILEKMYPAEDPLFKLNEYILAWLAFELIFRFFMQSLPVVQIKPLLLQNIKKHKVINFVLLKSLFSFYNILPVLIYVPFAVVVAVKSNHSVISMIAWACSVLFFSFSVNYFNFLIKKKFAEDLKSFLPAIIFILALAGLEYFNVFPVSEKFGIFLNYVLEMPYLAVLPLILVVMFFVWVRNTLKKKFYLDTGLKTKQREVKSQDFEWLKRFGDVATFLQLDMKLIWRNKRPKTTVYLSFFFLLYGLLFFTNSVYEGMPVMFVFAGIFITGIFMINFGQFVPSWDASYYQMIMSQNIPMRKYLASKAALISFSIIILSILSTPYVYFGWNILLIIFVCALYNLGVNVPLLMFTGSFNKKRIDLEKSPFMNYQGTGAAQWLVAIPLLAVPLGIFYLFYKVFSFNIGLLAIGVLGIIGIVLRNYLMDRITIQYKKNKYAMIHGYKQTGD</sequence>
<dbReference type="AlphaFoldDB" id="A0A3D5J1C7"/>
<feature type="transmembrane region" description="Helical" evidence="1">
    <location>
        <begin position="173"/>
        <end position="190"/>
    </location>
</feature>
<comment type="caution">
    <text evidence="2">The sequence shown here is derived from an EMBL/GenBank/DDBJ whole genome shotgun (WGS) entry which is preliminary data.</text>
</comment>
<reference evidence="2 3" key="1">
    <citation type="journal article" date="2018" name="Nat. Biotechnol.">
        <title>A standardized bacterial taxonomy based on genome phylogeny substantially revises the tree of life.</title>
        <authorList>
            <person name="Parks D.H."/>
            <person name="Chuvochina M."/>
            <person name="Waite D.W."/>
            <person name="Rinke C."/>
            <person name="Skarshewski A."/>
            <person name="Chaumeil P.A."/>
            <person name="Hugenholtz P."/>
        </authorList>
    </citation>
    <scope>NUCLEOTIDE SEQUENCE [LARGE SCALE GENOMIC DNA]</scope>
    <source>
        <strain evidence="2">UBA9359</strain>
    </source>
</reference>
<dbReference type="EMBL" id="DPMF01000246">
    <property type="protein sequence ID" value="HCV81468.1"/>
    <property type="molecule type" value="Genomic_DNA"/>
</dbReference>
<feature type="transmembrane region" description="Helical" evidence="1">
    <location>
        <begin position="23"/>
        <end position="48"/>
    </location>
</feature>
<feature type="transmembrane region" description="Helical" evidence="1">
    <location>
        <begin position="308"/>
        <end position="328"/>
    </location>
</feature>
<accession>A0A3D5J1C7</accession>
<feature type="transmembrane region" description="Helical" evidence="1">
    <location>
        <begin position="139"/>
        <end position="161"/>
    </location>
</feature>
<feature type="transmembrane region" description="Helical" evidence="1">
    <location>
        <begin position="449"/>
        <end position="470"/>
    </location>
</feature>